<comment type="caution">
    <text evidence="2">The sequence shown here is derived from an EMBL/GenBank/DDBJ whole genome shotgun (WGS) entry which is preliminary data.</text>
</comment>
<dbReference type="OrthoDB" id="10250504at2759"/>
<sequence>MGFTYAPVIHESQLYNPLFYSYLGSDGSLTGLALVPGSGGNIGGIGAHSCSSLTVNGSSVVAPPSYVIGITEGSAAASKALVLDSMLDVSGINTLSATNLAGTLQTASQPNVTSLGTLTSINTSGSLSMGGISISSSEISVLDGVSPGTAQASKALVLNSSLNISGIGSLSATSLTGTLQTAAQPNITSVGTLASLTLSGGISGATTITASGIINFSGVVNCNISTYASSPLSGSLVVSGGVGIQKNIAIGGIASSTSQWALLGVQYQARATTYTGTSSLAGSTVASSVISSYGQPTIASTNSITITRAATIYIDNSPAQGTNTTIQSSYSLWIASGKVLFGDTSVSSSTTTGALVITGGVGIGGQLTASTIAGTLQTAAQPNITSLGTLSSLTVSGGLSSATITGTIQTSSQPNITSLGTLSSLTVSGGLSSATITGTIQTSSQPNISSLGDVTNLNVRSAATTGEIANISMPDQAAGYSSWITIGKSSSGNEGGRIGYYHDSTFANQYLYITHSNKSPFFVLSNNSGVGINTLTPTYDLDVVGQTRITGTLLFAGASRTISNVLAYSGGTITTSGDITCGGSLKGYLSYGNQSTISTVGVLTEVAIGSTGVYTSQEYLLINGDGSNYLDGSYTRMCSFYGSNVTPAWFQIEVSNGSKTVSTSTTWIGNNSDTDLRFHTNNSTYGICLGGTNRGRWGFGTTSPAYGLHNALAVSTTLDAAGTGVAYFLKSGGLVSTLGPLSAIPIGIGTVGALLAGSGVYTTSHSRIKKGWTKLSDDVCDAMIQVEPLLFRYKTDDDSVPLQLGYKAQGVIRANIPHCINYVPNKDINVEDPEVDTEGIQYSVDYSKMVCLLHLLVLRQQREINELKSLISGR</sequence>
<proteinExistence type="predicted"/>
<gene>
    <name evidence="2" type="ORF">Pfra01_000836600</name>
</gene>
<protein>
    <submittedName>
        <fullName evidence="2">Unnamed protein product</fullName>
    </submittedName>
</protein>
<dbReference type="PROSITE" id="PS51688">
    <property type="entry name" value="ICA"/>
    <property type="match status" value="1"/>
</dbReference>
<organism evidence="2 3">
    <name type="scientific">Phytophthora fragariaefolia</name>
    <dbReference type="NCBI Taxonomy" id="1490495"/>
    <lineage>
        <taxon>Eukaryota</taxon>
        <taxon>Sar</taxon>
        <taxon>Stramenopiles</taxon>
        <taxon>Oomycota</taxon>
        <taxon>Peronosporomycetes</taxon>
        <taxon>Peronosporales</taxon>
        <taxon>Peronosporaceae</taxon>
        <taxon>Phytophthora</taxon>
    </lineage>
</organism>
<dbReference type="InterPro" id="IPR030392">
    <property type="entry name" value="S74_ICA"/>
</dbReference>
<dbReference type="EMBL" id="BSXT01000749">
    <property type="protein sequence ID" value="GMF33578.1"/>
    <property type="molecule type" value="Genomic_DNA"/>
</dbReference>
<keyword evidence="3" id="KW-1185">Reference proteome</keyword>
<dbReference type="Proteomes" id="UP001165121">
    <property type="component" value="Unassembled WGS sequence"/>
</dbReference>
<evidence type="ECO:0000313" key="2">
    <source>
        <dbReference type="EMBL" id="GMF33578.1"/>
    </source>
</evidence>
<dbReference type="AlphaFoldDB" id="A0A9W7CPF4"/>
<evidence type="ECO:0000313" key="3">
    <source>
        <dbReference type="Proteomes" id="UP001165121"/>
    </source>
</evidence>
<name>A0A9W7CPF4_9STRA</name>
<feature type="domain" description="Peptidase S74" evidence="1">
    <location>
        <begin position="764"/>
        <end position="871"/>
    </location>
</feature>
<evidence type="ECO:0000259" key="1">
    <source>
        <dbReference type="PROSITE" id="PS51688"/>
    </source>
</evidence>
<reference evidence="2" key="1">
    <citation type="submission" date="2023-04" db="EMBL/GenBank/DDBJ databases">
        <title>Phytophthora fragariaefolia NBRC 109709.</title>
        <authorList>
            <person name="Ichikawa N."/>
            <person name="Sato H."/>
            <person name="Tonouchi N."/>
        </authorList>
    </citation>
    <scope>NUCLEOTIDE SEQUENCE</scope>
    <source>
        <strain evidence="2">NBRC 109709</strain>
    </source>
</reference>
<accession>A0A9W7CPF4</accession>